<feature type="coiled-coil region" evidence="1">
    <location>
        <begin position="174"/>
        <end position="212"/>
    </location>
</feature>
<dbReference type="Proteomes" id="UP000307440">
    <property type="component" value="Unassembled WGS sequence"/>
</dbReference>
<feature type="region of interest" description="Disordered" evidence="2">
    <location>
        <begin position="1"/>
        <end position="21"/>
    </location>
</feature>
<gene>
    <name evidence="3" type="ORF">FA15DRAFT_598534</name>
</gene>
<dbReference type="EMBL" id="ML210279">
    <property type="protein sequence ID" value="TFK21066.1"/>
    <property type="molecule type" value="Genomic_DNA"/>
</dbReference>
<evidence type="ECO:0000256" key="1">
    <source>
        <dbReference type="SAM" id="Coils"/>
    </source>
</evidence>
<organism evidence="3 4">
    <name type="scientific">Coprinopsis marcescibilis</name>
    <name type="common">Agaric fungus</name>
    <name type="synonym">Psathyrella marcescibilis</name>
    <dbReference type="NCBI Taxonomy" id="230819"/>
    <lineage>
        <taxon>Eukaryota</taxon>
        <taxon>Fungi</taxon>
        <taxon>Dikarya</taxon>
        <taxon>Basidiomycota</taxon>
        <taxon>Agaricomycotina</taxon>
        <taxon>Agaricomycetes</taxon>
        <taxon>Agaricomycetidae</taxon>
        <taxon>Agaricales</taxon>
        <taxon>Agaricineae</taxon>
        <taxon>Psathyrellaceae</taxon>
        <taxon>Coprinopsis</taxon>
    </lineage>
</organism>
<evidence type="ECO:0000313" key="3">
    <source>
        <dbReference type="EMBL" id="TFK21066.1"/>
    </source>
</evidence>
<proteinExistence type="predicted"/>
<reference evidence="3 4" key="1">
    <citation type="journal article" date="2019" name="Nat. Ecol. Evol.">
        <title>Megaphylogeny resolves global patterns of mushroom evolution.</title>
        <authorList>
            <person name="Varga T."/>
            <person name="Krizsan K."/>
            <person name="Foldi C."/>
            <person name="Dima B."/>
            <person name="Sanchez-Garcia M."/>
            <person name="Sanchez-Ramirez S."/>
            <person name="Szollosi G.J."/>
            <person name="Szarkandi J.G."/>
            <person name="Papp V."/>
            <person name="Albert L."/>
            <person name="Andreopoulos W."/>
            <person name="Angelini C."/>
            <person name="Antonin V."/>
            <person name="Barry K.W."/>
            <person name="Bougher N.L."/>
            <person name="Buchanan P."/>
            <person name="Buyck B."/>
            <person name="Bense V."/>
            <person name="Catcheside P."/>
            <person name="Chovatia M."/>
            <person name="Cooper J."/>
            <person name="Damon W."/>
            <person name="Desjardin D."/>
            <person name="Finy P."/>
            <person name="Geml J."/>
            <person name="Haridas S."/>
            <person name="Hughes K."/>
            <person name="Justo A."/>
            <person name="Karasinski D."/>
            <person name="Kautmanova I."/>
            <person name="Kiss B."/>
            <person name="Kocsube S."/>
            <person name="Kotiranta H."/>
            <person name="LaButti K.M."/>
            <person name="Lechner B.E."/>
            <person name="Liimatainen K."/>
            <person name="Lipzen A."/>
            <person name="Lukacs Z."/>
            <person name="Mihaltcheva S."/>
            <person name="Morgado L.N."/>
            <person name="Niskanen T."/>
            <person name="Noordeloos M.E."/>
            <person name="Ohm R.A."/>
            <person name="Ortiz-Santana B."/>
            <person name="Ovrebo C."/>
            <person name="Racz N."/>
            <person name="Riley R."/>
            <person name="Savchenko A."/>
            <person name="Shiryaev A."/>
            <person name="Soop K."/>
            <person name="Spirin V."/>
            <person name="Szebenyi C."/>
            <person name="Tomsovsky M."/>
            <person name="Tulloss R.E."/>
            <person name="Uehling J."/>
            <person name="Grigoriev I.V."/>
            <person name="Vagvolgyi C."/>
            <person name="Papp T."/>
            <person name="Martin F.M."/>
            <person name="Miettinen O."/>
            <person name="Hibbett D.S."/>
            <person name="Nagy L.G."/>
        </authorList>
    </citation>
    <scope>NUCLEOTIDE SEQUENCE [LARGE SCALE GENOMIC DNA]</scope>
    <source>
        <strain evidence="3 4">CBS 121175</strain>
    </source>
</reference>
<dbReference type="AlphaFoldDB" id="A0A5C3KLD4"/>
<keyword evidence="1" id="KW-0175">Coiled coil</keyword>
<evidence type="ECO:0000313" key="4">
    <source>
        <dbReference type="Proteomes" id="UP000307440"/>
    </source>
</evidence>
<evidence type="ECO:0000256" key="2">
    <source>
        <dbReference type="SAM" id="MobiDB-lite"/>
    </source>
</evidence>
<dbReference type="OrthoDB" id="3269232at2759"/>
<sequence>MLKQIVSHQHQRRHPFPSKLHLPTLTTSAKSLFSFSPIKSSVLPPSIPIVKLSPIKHTSNSSKSMKKTYTKEEVNQLLLMKQVEVDYLKGTVMQQQAVLVMQQVYPGRVRQQLNAKEDCRKQKPSQKLTRDGLGKVLTMPELMEETAAHEKVLEDAVWEKEARWLAQGDQAERIAEWKVQMKECNAKNEKWKERLKEAVQKWEEDHAAAKKAKQMLKEWEKTHPKPLQKWPKFSKLPVIPKPKLPTQRPDNEDGEFIDVKNIVDSDEDED</sequence>
<keyword evidence="4" id="KW-1185">Reference proteome</keyword>
<feature type="region of interest" description="Disordered" evidence="2">
    <location>
        <begin position="221"/>
        <end position="270"/>
    </location>
</feature>
<name>A0A5C3KLD4_COPMA</name>
<accession>A0A5C3KLD4</accession>
<protein>
    <submittedName>
        <fullName evidence="3">Uncharacterized protein</fullName>
    </submittedName>
</protein>